<name>A0ABU1IE71_9BURK</name>
<proteinExistence type="inferred from homology"/>
<dbReference type="RefSeq" id="WP_309830028.1">
    <property type="nucleotide sequence ID" value="NZ_JAVIZX010000001.1"/>
</dbReference>
<sequence length="377" mass="41264">MASKDKKKEGGSPRKAGERLSEKELKAQRDLCVLGPHGELELPSVVIDGYSLELREGDEFIGDNASRTAFRHMLDAWRKLFTEMAGKDPLGSKPTQEIGKQKLDELLERDGPAAAAIRAAQEDYAIQLSHVTQRFLKHKTWKGVERVIVGGGFHQSEVGQQAIEAAAKLLTKDKVPVELRTLRHHADDGGLVGWVHLAPTALLQSYDAILAVDIGGTNVRCGVVVTHLHKAPDMSRAEVVRREKWGHAAEDPKRDELVEGIAGMLEKLLEYAEKHDIRVAPFIGVACPGLICEDGSLAGGTQNLPGNWESMRFHLPRDLCDRLPSIGDGRTQVCLHNDAVVQGLSELPFTQDVKRWAVLTVGTGLGNASYTNRPPTV</sequence>
<dbReference type="InterPro" id="IPR043129">
    <property type="entry name" value="ATPase_NBD"/>
</dbReference>
<dbReference type="InterPro" id="IPR000600">
    <property type="entry name" value="ROK"/>
</dbReference>
<evidence type="ECO:0000256" key="1">
    <source>
        <dbReference type="ARBA" id="ARBA00006479"/>
    </source>
</evidence>
<dbReference type="PANTHER" id="PTHR18964">
    <property type="entry name" value="ROK (REPRESSOR, ORF, KINASE) FAMILY"/>
    <property type="match status" value="1"/>
</dbReference>
<dbReference type="EMBL" id="JAVIZX010000001">
    <property type="protein sequence ID" value="MDR6215420.1"/>
    <property type="molecule type" value="Genomic_DNA"/>
</dbReference>
<dbReference type="CDD" id="cd23763">
    <property type="entry name" value="ASKHA_ATPase_ROK"/>
    <property type="match status" value="1"/>
</dbReference>
<evidence type="ECO:0000256" key="2">
    <source>
        <dbReference type="SAM" id="MobiDB-lite"/>
    </source>
</evidence>
<evidence type="ECO:0000313" key="4">
    <source>
        <dbReference type="Proteomes" id="UP001267710"/>
    </source>
</evidence>
<gene>
    <name evidence="3" type="ORF">QE399_003109</name>
</gene>
<keyword evidence="4" id="KW-1185">Reference proteome</keyword>
<evidence type="ECO:0008006" key="5">
    <source>
        <dbReference type="Google" id="ProtNLM"/>
    </source>
</evidence>
<dbReference type="Proteomes" id="UP001267710">
    <property type="component" value="Unassembled WGS sequence"/>
</dbReference>
<organism evidence="3 4">
    <name type="scientific">Paracidovorax wautersii</name>
    <dbReference type="NCBI Taxonomy" id="1177982"/>
    <lineage>
        <taxon>Bacteria</taxon>
        <taxon>Pseudomonadati</taxon>
        <taxon>Pseudomonadota</taxon>
        <taxon>Betaproteobacteria</taxon>
        <taxon>Burkholderiales</taxon>
        <taxon>Comamonadaceae</taxon>
        <taxon>Paracidovorax</taxon>
    </lineage>
</organism>
<dbReference type="SUPFAM" id="SSF53067">
    <property type="entry name" value="Actin-like ATPase domain"/>
    <property type="match status" value="1"/>
</dbReference>
<comment type="caution">
    <text evidence="3">The sequence shown here is derived from an EMBL/GenBank/DDBJ whole genome shotgun (WGS) entry which is preliminary data.</text>
</comment>
<feature type="region of interest" description="Disordered" evidence="2">
    <location>
        <begin position="1"/>
        <end position="22"/>
    </location>
</feature>
<reference evidence="3 4" key="1">
    <citation type="submission" date="2023-08" db="EMBL/GenBank/DDBJ databases">
        <title>Functional and genomic diversity of the sorghum phyllosphere microbiome.</title>
        <authorList>
            <person name="Shade A."/>
        </authorList>
    </citation>
    <scope>NUCLEOTIDE SEQUENCE [LARGE SCALE GENOMIC DNA]</scope>
    <source>
        <strain evidence="3 4">SORGH_AS_0335</strain>
    </source>
</reference>
<accession>A0ABU1IE71</accession>
<dbReference type="Gene3D" id="3.30.420.40">
    <property type="match status" value="1"/>
</dbReference>
<comment type="similarity">
    <text evidence="1">Belongs to the ROK (NagC/XylR) family.</text>
</comment>
<protein>
    <recommendedName>
        <fullName evidence="5">ROK family protein</fullName>
    </recommendedName>
</protein>
<dbReference type="PANTHER" id="PTHR18964:SF149">
    <property type="entry name" value="BIFUNCTIONAL UDP-N-ACETYLGLUCOSAMINE 2-EPIMERASE_N-ACETYLMANNOSAMINE KINASE"/>
    <property type="match status" value="1"/>
</dbReference>
<evidence type="ECO:0000313" key="3">
    <source>
        <dbReference type="EMBL" id="MDR6215420.1"/>
    </source>
</evidence>